<proteinExistence type="predicted"/>
<gene>
    <name evidence="2" type="ORF">VIN7_5446</name>
</gene>
<reference evidence="2 3" key="1">
    <citation type="journal article" date="2012" name="FEMS Yeast Res.">
        <title>The genome sequence of the wine yeast VIN7 reveals an allotriploid hybrid genome with Saccharomyces cerevisiae and Saccharomyces kudriavzevii origins.</title>
        <authorList>
            <person name="Borneman A.R."/>
            <person name="Desany B.A."/>
            <person name="Riches D."/>
            <person name="Affourtit J.P."/>
            <person name="Forgan A.H."/>
            <person name="Pretorius I.S."/>
            <person name="Egholm M."/>
            <person name="Chambers P.J."/>
        </authorList>
    </citation>
    <scope>NUCLEOTIDE SEQUENCE [LARGE SCALE GENOMIC DNA]</scope>
    <source>
        <strain evidence="2 3">VIN7</strain>
    </source>
</reference>
<evidence type="ECO:0000313" key="3">
    <source>
        <dbReference type="Proteomes" id="UP000009009"/>
    </source>
</evidence>
<sequence>MPDQKWNEEAVFKSKTPLRFSILLGVSFFFSFHVYLLSLYQKCKKEMKNDEPNEAHDYFASVHLIMCGRKHPSAFVVVFFGFNKKCRNKNSERAPRSRRISSDRNKGWKEKWQPVLLDPANFLRNTPLLEGARMLLGGRSVGFLPRENIRLGGTHSFFGRRENRISLQREIEV</sequence>
<accession>H0GQY6</accession>
<protein>
    <submittedName>
        <fullName evidence="2">Uncharacterized protein</fullName>
    </submittedName>
</protein>
<comment type="caution">
    <text evidence="2">The sequence shown here is derived from an EMBL/GenBank/DDBJ whole genome shotgun (WGS) entry which is preliminary data.</text>
</comment>
<dbReference type="HOGENOM" id="CLU_1548497_0_0_1"/>
<dbReference type="EMBL" id="AGVY01000119">
    <property type="protein sequence ID" value="EHN03784.1"/>
    <property type="molecule type" value="Genomic_DNA"/>
</dbReference>
<keyword evidence="3" id="KW-1185">Reference proteome</keyword>
<dbReference type="AlphaFoldDB" id="H0GQY6"/>
<organism evidence="2 3">
    <name type="scientific">Saccharomyces cerevisiae x Saccharomyces kudriavzevii (strain VIN7)</name>
    <name type="common">Yeast</name>
    <dbReference type="NCBI Taxonomy" id="1095631"/>
    <lineage>
        <taxon>Eukaryota</taxon>
        <taxon>Fungi</taxon>
        <taxon>Dikarya</taxon>
        <taxon>Ascomycota</taxon>
        <taxon>Saccharomycotina</taxon>
        <taxon>Saccharomycetes</taxon>
        <taxon>Saccharomycetales</taxon>
        <taxon>Saccharomycetaceae</taxon>
        <taxon>Saccharomyces</taxon>
    </lineage>
</organism>
<keyword evidence="1" id="KW-0472">Membrane</keyword>
<name>H0GQY6_SACCK</name>
<dbReference type="Proteomes" id="UP000009009">
    <property type="component" value="Unassembled WGS sequence"/>
</dbReference>
<evidence type="ECO:0000256" key="1">
    <source>
        <dbReference type="SAM" id="Phobius"/>
    </source>
</evidence>
<feature type="transmembrane region" description="Helical" evidence="1">
    <location>
        <begin position="20"/>
        <end position="40"/>
    </location>
</feature>
<keyword evidence="1" id="KW-0812">Transmembrane</keyword>
<evidence type="ECO:0000313" key="2">
    <source>
        <dbReference type="EMBL" id="EHN03784.1"/>
    </source>
</evidence>
<keyword evidence="1" id="KW-1133">Transmembrane helix</keyword>